<dbReference type="GO" id="GO:0016829">
    <property type="term" value="F:lyase activity"/>
    <property type="evidence" value="ECO:0007669"/>
    <property type="project" value="UniProtKB-KW"/>
</dbReference>
<proteinExistence type="predicted"/>
<dbReference type="Gene3D" id="3.30.70.1380">
    <property type="entry name" value="Transcriptional regulatory protein pf0864 domain like"/>
    <property type="match status" value="1"/>
</dbReference>
<name>A0A7Y0L1A0_9FIRM</name>
<evidence type="ECO:0000313" key="4">
    <source>
        <dbReference type="Proteomes" id="UP000533476"/>
    </source>
</evidence>
<dbReference type="AlphaFoldDB" id="A0A7Y0L1A0"/>
<comment type="caution">
    <text evidence="3">The sequence shown here is derived from an EMBL/GenBank/DDBJ whole genome shotgun (WGS) entry which is preliminary data.</text>
</comment>
<protein>
    <submittedName>
        <fullName evidence="3">LarC family nickel insertion protein</fullName>
    </submittedName>
</protein>
<organism evidence="3 4">
    <name type="scientific">Sulfobacillus harzensis</name>
    <dbReference type="NCBI Taxonomy" id="2729629"/>
    <lineage>
        <taxon>Bacteria</taxon>
        <taxon>Bacillati</taxon>
        <taxon>Bacillota</taxon>
        <taxon>Clostridia</taxon>
        <taxon>Eubacteriales</taxon>
        <taxon>Clostridiales Family XVII. Incertae Sedis</taxon>
        <taxon>Sulfobacillus</taxon>
    </lineage>
</organism>
<evidence type="ECO:0000256" key="2">
    <source>
        <dbReference type="ARBA" id="ARBA00023239"/>
    </source>
</evidence>
<dbReference type="Proteomes" id="UP000533476">
    <property type="component" value="Unassembled WGS sequence"/>
</dbReference>
<accession>A0A7Y0L1A0</accession>
<keyword evidence="2" id="KW-0456">Lyase</keyword>
<evidence type="ECO:0000313" key="3">
    <source>
        <dbReference type="EMBL" id="NMP21385.1"/>
    </source>
</evidence>
<keyword evidence="4" id="KW-1185">Reference proteome</keyword>
<dbReference type="Gene3D" id="3.10.20.300">
    <property type="entry name" value="mk0293 like domain"/>
    <property type="match status" value="1"/>
</dbReference>
<sequence>MSLYLHVNSGVSYPELKTLLQAHQKIAPSRDDLAEAVMDCAAELGQPFLNTGEVSPLVSWLAHEGLFVGPLPLDLKNPWPVKALAGFEVFSCPGAVLDTRVVALIRGVARPTRKFEGRVRWVEDASSGDQTVPFRVMALDTAVSTEDEAPALLLETNIDDMAPEALGYVLDRLLKEGARDAWMTPIVMKKSRSAVLLSVLAPWDRAEALTDVVFAETTTLGIRRRRVDTLMLRRRRDAVRTPYGVIQVKVGFFQGRVRSLHPEFEDCARAAEQAHVPLRVVAESAVQAWRLSRAVETGEEQKIMEGED</sequence>
<gene>
    <name evidence="3" type="ORF">HIJ39_03310</name>
</gene>
<dbReference type="InterPro" id="IPR002822">
    <property type="entry name" value="Ni_insertion"/>
</dbReference>
<dbReference type="PANTHER" id="PTHR36566:SF1">
    <property type="entry name" value="PYRIDINIUM-3,5-BISTHIOCARBOXYLIC ACID MONONUCLEOTIDE NICKEL INSERTION PROTEIN"/>
    <property type="match status" value="1"/>
</dbReference>
<dbReference type="Pfam" id="PF01969">
    <property type="entry name" value="Ni_insertion"/>
    <property type="match status" value="1"/>
</dbReference>
<reference evidence="3 4" key="1">
    <citation type="submission" date="2020-04" db="EMBL/GenBank/DDBJ databases">
        <authorList>
            <person name="Zhang R."/>
            <person name="Schippers A."/>
        </authorList>
    </citation>
    <scope>NUCLEOTIDE SEQUENCE [LARGE SCALE GENOMIC DNA]</scope>
    <source>
        <strain evidence="3 4">DSM 109850</strain>
    </source>
</reference>
<dbReference type="EMBL" id="JABBVZ010000007">
    <property type="protein sequence ID" value="NMP21385.1"/>
    <property type="molecule type" value="Genomic_DNA"/>
</dbReference>
<evidence type="ECO:0000256" key="1">
    <source>
        <dbReference type="ARBA" id="ARBA00022596"/>
    </source>
</evidence>
<dbReference type="PANTHER" id="PTHR36566">
    <property type="entry name" value="NICKEL INSERTION PROTEIN-RELATED"/>
    <property type="match status" value="1"/>
</dbReference>
<keyword evidence="1" id="KW-0533">Nickel</keyword>